<sequence>MLFLRRPAFLRFPIAILSLQNSCYAHRFSSSYVNVTQLKQVERLLSFLPKSVIRLKCLQEAFLNPSTVRKRICVQACTDSVDDKQMCRRVVDALLCTPFSTESNILTALRSRYKRNGVLIRFGERVFQEVDETSNSMVMELPLQVLKDHNLEIYELPSVQKAFGNTLASCHTRYLCTTSLLLAVHKMEKLAPADKILLEADPSLYPTLSLDKVYPLNSELANQAVAAIEKTPSEVIAFEHLWEQSHFSAFRKECLESKTLTVCSRLLSTEIDELESSLQSQSQLHLLKRVRDFLNALDVWTEDTKMGIIRFNQFSLKRIWKRFRVLSLFSQLPNLENAIMQAAEVNVLHDADVQLAVLYGRFFEDGDDGAELTSASRKNKEDMLKIIQSALHDELWYVRNSLRNVYFLQTSTAGLAVCMLFGLSTSLYATTSVFLLGFTYGYMILHRRYLDFQKQVKDNIKQHAFSYVNTHRQNVYDISALQKKASKLVRERAQKREAITILKDISQGLPTKN</sequence>
<feature type="domain" description="Mmc1 C-terminal" evidence="3">
    <location>
        <begin position="295"/>
        <end position="464"/>
    </location>
</feature>
<proteinExistence type="predicted"/>
<dbReference type="STRING" id="402676.B6K3U1"/>
<feature type="chain" id="PRO_5002847250" evidence="2">
    <location>
        <begin position="26"/>
        <end position="513"/>
    </location>
</feature>
<dbReference type="Pfam" id="PF23867">
    <property type="entry name" value="Mmc1_N"/>
    <property type="match status" value="1"/>
</dbReference>
<keyword evidence="6" id="KW-1185">Reference proteome</keyword>
<dbReference type="OrthoDB" id="5319015at2759"/>
<dbReference type="eggNOG" id="ENOG502S99Q">
    <property type="taxonomic scope" value="Eukaryota"/>
</dbReference>
<dbReference type="OMA" id="MCSSSYL"/>
<dbReference type="Pfam" id="PF23868">
    <property type="entry name" value="Mmc1_C"/>
    <property type="match status" value="1"/>
</dbReference>
<evidence type="ECO:0000256" key="2">
    <source>
        <dbReference type="SAM" id="SignalP"/>
    </source>
</evidence>
<keyword evidence="1" id="KW-0812">Transmembrane</keyword>
<feature type="transmembrane region" description="Helical" evidence="1">
    <location>
        <begin position="427"/>
        <end position="445"/>
    </location>
</feature>
<feature type="signal peptide" evidence="2">
    <location>
        <begin position="1"/>
        <end position="25"/>
    </location>
</feature>
<dbReference type="Proteomes" id="UP000001744">
    <property type="component" value="Unassembled WGS sequence"/>
</dbReference>
<gene>
    <name evidence="5" type="primary">mmc1</name>
    <name evidence="4" type="ORF">SJAG_03282</name>
</gene>
<evidence type="ECO:0000259" key="3">
    <source>
        <dbReference type="Pfam" id="PF23868"/>
    </source>
</evidence>
<dbReference type="AlphaFoldDB" id="B6K3U1"/>
<dbReference type="JaponicusDB" id="SJAG_03282">
    <property type="gene designation" value="mmc1"/>
</dbReference>
<dbReference type="RefSeq" id="XP_002174441.1">
    <property type="nucleotide sequence ID" value="XM_002174405.2"/>
</dbReference>
<evidence type="ECO:0000256" key="1">
    <source>
        <dbReference type="SAM" id="Phobius"/>
    </source>
</evidence>
<dbReference type="EMBL" id="KE651167">
    <property type="protein sequence ID" value="EEB08148.1"/>
    <property type="molecule type" value="Genomic_DNA"/>
</dbReference>
<keyword evidence="1" id="KW-0472">Membrane</keyword>
<dbReference type="HOGENOM" id="CLU_517917_0_0_1"/>
<organism evidence="4 6">
    <name type="scientific">Schizosaccharomyces japonicus (strain yFS275 / FY16936)</name>
    <name type="common">Fission yeast</name>
    <dbReference type="NCBI Taxonomy" id="402676"/>
    <lineage>
        <taxon>Eukaryota</taxon>
        <taxon>Fungi</taxon>
        <taxon>Dikarya</taxon>
        <taxon>Ascomycota</taxon>
        <taxon>Taphrinomycotina</taxon>
        <taxon>Schizosaccharomycetes</taxon>
        <taxon>Schizosaccharomycetales</taxon>
        <taxon>Schizosaccharomycetaceae</taxon>
        <taxon>Schizosaccharomyces</taxon>
    </lineage>
</organism>
<evidence type="ECO:0000313" key="5">
    <source>
        <dbReference type="JaponicusDB" id="SJAG_03282"/>
    </source>
</evidence>
<keyword evidence="2" id="KW-0732">Signal</keyword>
<protein>
    <submittedName>
        <fullName evidence="4">Meiotically upregulated Mug99</fullName>
    </submittedName>
</protein>
<reference evidence="4 6" key="1">
    <citation type="journal article" date="2011" name="Science">
        <title>Comparative functional genomics of the fission yeasts.</title>
        <authorList>
            <person name="Rhind N."/>
            <person name="Chen Z."/>
            <person name="Yassour M."/>
            <person name="Thompson D.A."/>
            <person name="Haas B.J."/>
            <person name="Habib N."/>
            <person name="Wapinski I."/>
            <person name="Roy S."/>
            <person name="Lin M.F."/>
            <person name="Heiman D.I."/>
            <person name="Young S.K."/>
            <person name="Furuya K."/>
            <person name="Guo Y."/>
            <person name="Pidoux A."/>
            <person name="Chen H.M."/>
            <person name="Robbertse B."/>
            <person name="Goldberg J.M."/>
            <person name="Aoki K."/>
            <person name="Bayne E.H."/>
            <person name="Berlin A.M."/>
            <person name="Desjardins C.A."/>
            <person name="Dobbs E."/>
            <person name="Dukaj L."/>
            <person name="Fan L."/>
            <person name="FitzGerald M.G."/>
            <person name="French C."/>
            <person name="Gujja S."/>
            <person name="Hansen K."/>
            <person name="Keifenheim D."/>
            <person name="Levin J.Z."/>
            <person name="Mosher R.A."/>
            <person name="Mueller C.A."/>
            <person name="Pfiffner J."/>
            <person name="Priest M."/>
            <person name="Russ C."/>
            <person name="Smialowska A."/>
            <person name="Swoboda P."/>
            <person name="Sykes S.M."/>
            <person name="Vaughn M."/>
            <person name="Vengrova S."/>
            <person name="Yoder R."/>
            <person name="Zeng Q."/>
            <person name="Allshire R."/>
            <person name="Baulcombe D."/>
            <person name="Birren B.W."/>
            <person name="Brown W."/>
            <person name="Ekwall K."/>
            <person name="Kellis M."/>
            <person name="Leatherwood J."/>
            <person name="Levin H."/>
            <person name="Margalit H."/>
            <person name="Martienssen R."/>
            <person name="Nieduszynski C.A."/>
            <person name="Spatafora J.W."/>
            <person name="Friedman N."/>
            <person name="Dalgaard J.Z."/>
            <person name="Baumann P."/>
            <person name="Niki H."/>
            <person name="Regev A."/>
            <person name="Nusbaum C."/>
        </authorList>
    </citation>
    <scope>NUCLEOTIDE SEQUENCE [LARGE SCALE GENOMIC DNA]</scope>
    <source>
        <strain evidence="6">yFS275 / FY16936</strain>
    </source>
</reference>
<name>B6K3U1_SCHJY</name>
<evidence type="ECO:0000313" key="6">
    <source>
        <dbReference type="Proteomes" id="UP000001744"/>
    </source>
</evidence>
<dbReference type="VEuPathDB" id="FungiDB:SJAG_03282"/>
<dbReference type="GeneID" id="7052452"/>
<keyword evidence="1" id="KW-1133">Transmembrane helix</keyword>
<evidence type="ECO:0000313" key="4">
    <source>
        <dbReference type="EMBL" id="EEB08148.1"/>
    </source>
</evidence>
<accession>B6K3U1</accession>
<dbReference type="InterPro" id="IPR056196">
    <property type="entry name" value="Mmc1_C"/>
</dbReference>